<accession>A0ABP8W103</accession>
<name>A0ABP8W103_9PSEU</name>
<dbReference type="EMBL" id="BAABIC010000002">
    <property type="protein sequence ID" value="GAA4676024.1"/>
    <property type="molecule type" value="Genomic_DNA"/>
</dbReference>
<dbReference type="PANTHER" id="PTHR43851:SF3">
    <property type="entry name" value="COENZYME Q8"/>
    <property type="match status" value="1"/>
</dbReference>
<protein>
    <recommendedName>
        <fullName evidence="1">ABC1 atypical kinase-like domain-containing protein</fullName>
    </recommendedName>
</protein>
<feature type="domain" description="ABC1 atypical kinase-like" evidence="1">
    <location>
        <begin position="38"/>
        <end position="86"/>
    </location>
</feature>
<dbReference type="InterPro" id="IPR004147">
    <property type="entry name" value="ABC1_dom"/>
</dbReference>
<comment type="caution">
    <text evidence="2">The sequence shown here is derived from an EMBL/GenBank/DDBJ whole genome shotgun (WGS) entry which is preliminary data.</text>
</comment>
<dbReference type="PANTHER" id="PTHR43851">
    <property type="match status" value="1"/>
</dbReference>
<reference evidence="3" key="1">
    <citation type="journal article" date="2019" name="Int. J. Syst. Evol. Microbiol.">
        <title>The Global Catalogue of Microorganisms (GCM) 10K type strain sequencing project: providing services to taxonomists for standard genome sequencing and annotation.</title>
        <authorList>
            <consortium name="The Broad Institute Genomics Platform"/>
            <consortium name="The Broad Institute Genome Sequencing Center for Infectious Disease"/>
            <person name="Wu L."/>
            <person name="Ma J."/>
        </authorList>
    </citation>
    <scope>NUCLEOTIDE SEQUENCE [LARGE SCALE GENOMIC DNA]</scope>
    <source>
        <strain evidence="3">JCM 18055</strain>
    </source>
</reference>
<gene>
    <name evidence="2" type="ORF">GCM10023215_05090</name>
</gene>
<keyword evidence="3" id="KW-1185">Reference proteome</keyword>
<evidence type="ECO:0000313" key="3">
    <source>
        <dbReference type="Proteomes" id="UP001500325"/>
    </source>
</evidence>
<evidence type="ECO:0000313" key="2">
    <source>
        <dbReference type="EMBL" id="GAA4676024.1"/>
    </source>
</evidence>
<dbReference type="Proteomes" id="UP001500325">
    <property type="component" value="Unassembled WGS sequence"/>
</dbReference>
<dbReference type="InterPro" id="IPR051409">
    <property type="entry name" value="Atypical_kinase_ADCK"/>
</dbReference>
<proteinExistence type="predicted"/>
<evidence type="ECO:0000259" key="1">
    <source>
        <dbReference type="Pfam" id="PF03109"/>
    </source>
</evidence>
<organism evidence="2 3">
    <name type="scientific">Pseudonocardia yuanmonensis</name>
    <dbReference type="NCBI Taxonomy" id="1095914"/>
    <lineage>
        <taxon>Bacteria</taxon>
        <taxon>Bacillati</taxon>
        <taxon>Actinomycetota</taxon>
        <taxon>Actinomycetes</taxon>
        <taxon>Pseudonocardiales</taxon>
        <taxon>Pseudonocardiaceae</taxon>
        <taxon>Pseudonocardia</taxon>
    </lineage>
</organism>
<sequence>MLGRLKGGATKVGKALSVHEPLIPAELAGPYREALARLQATGPTMPAREVHGVLAAQLGRDWPRRFRAFDDRPAAAASVGQVHRAV</sequence>
<dbReference type="Pfam" id="PF03109">
    <property type="entry name" value="ABC1"/>
    <property type="match status" value="1"/>
</dbReference>